<reference evidence="1" key="2">
    <citation type="journal article" date="2021" name="PeerJ">
        <title>Extensive microbial diversity within the chicken gut microbiome revealed by metagenomics and culture.</title>
        <authorList>
            <person name="Gilroy R."/>
            <person name="Ravi A."/>
            <person name="Getino M."/>
            <person name="Pursley I."/>
            <person name="Horton D.L."/>
            <person name="Alikhan N.F."/>
            <person name="Baker D."/>
            <person name="Gharbi K."/>
            <person name="Hall N."/>
            <person name="Watson M."/>
            <person name="Adriaenssens E.M."/>
            <person name="Foster-Nyarko E."/>
            <person name="Jarju S."/>
            <person name="Secka A."/>
            <person name="Antonio M."/>
            <person name="Oren A."/>
            <person name="Chaudhuri R.R."/>
            <person name="La Ragione R."/>
            <person name="Hildebrand F."/>
            <person name="Pallen M.J."/>
        </authorList>
    </citation>
    <scope>NUCLEOTIDE SEQUENCE</scope>
    <source>
        <strain evidence="1">ChiSjej4B22-8349</strain>
    </source>
</reference>
<reference evidence="1" key="1">
    <citation type="submission" date="2020-10" db="EMBL/GenBank/DDBJ databases">
        <authorList>
            <person name="Gilroy R."/>
        </authorList>
    </citation>
    <scope>NUCLEOTIDE SEQUENCE</scope>
    <source>
        <strain evidence="1">ChiSjej4B22-8349</strain>
    </source>
</reference>
<evidence type="ECO:0008006" key="3">
    <source>
        <dbReference type="Google" id="ProtNLM"/>
    </source>
</evidence>
<accession>A0A9D1N7V2</accession>
<sequence length="76" mass="8546">MACAYFELLCCAHGLGAIMMSYCLDVLDMMPDIKALLNIPDDHYMGMAVGFGHPEIRYARGVEKYGRPQVDVRTFL</sequence>
<dbReference type="Gene3D" id="3.40.109.10">
    <property type="entry name" value="NADH Oxidase"/>
    <property type="match status" value="1"/>
</dbReference>
<organism evidence="1 2">
    <name type="scientific">Candidatus Allocopromorpha excrementipullorum</name>
    <dbReference type="NCBI Taxonomy" id="2840743"/>
    <lineage>
        <taxon>Bacteria</taxon>
        <taxon>Bacillati</taxon>
        <taxon>Bacillota</taxon>
        <taxon>Clostridia</taxon>
        <taxon>Eubacteriales</taxon>
        <taxon>Eubacteriaceae</taxon>
        <taxon>Eubacteriaceae incertae sedis</taxon>
        <taxon>Candidatus Allocopromorpha</taxon>
    </lineage>
</organism>
<evidence type="ECO:0000313" key="1">
    <source>
        <dbReference type="EMBL" id="HIU96531.1"/>
    </source>
</evidence>
<name>A0A9D1N7V2_9FIRM</name>
<dbReference type="SUPFAM" id="SSF55469">
    <property type="entry name" value="FMN-dependent nitroreductase-like"/>
    <property type="match status" value="1"/>
</dbReference>
<gene>
    <name evidence="1" type="ORF">IAD25_07500</name>
</gene>
<evidence type="ECO:0000313" key="2">
    <source>
        <dbReference type="Proteomes" id="UP000824130"/>
    </source>
</evidence>
<dbReference type="EMBL" id="DVOB01000160">
    <property type="protein sequence ID" value="HIU96531.1"/>
    <property type="molecule type" value="Genomic_DNA"/>
</dbReference>
<proteinExistence type="predicted"/>
<dbReference type="Proteomes" id="UP000824130">
    <property type="component" value="Unassembled WGS sequence"/>
</dbReference>
<protein>
    <recommendedName>
        <fullName evidence="3">Nitroreductase domain-containing protein</fullName>
    </recommendedName>
</protein>
<comment type="caution">
    <text evidence="1">The sequence shown here is derived from an EMBL/GenBank/DDBJ whole genome shotgun (WGS) entry which is preliminary data.</text>
</comment>
<dbReference type="InterPro" id="IPR000415">
    <property type="entry name" value="Nitroreductase-like"/>
</dbReference>
<dbReference type="AlphaFoldDB" id="A0A9D1N7V2"/>
<dbReference type="GO" id="GO:0016491">
    <property type="term" value="F:oxidoreductase activity"/>
    <property type="evidence" value="ECO:0007669"/>
    <property type="project" value="InterPro"/>
</dbReference>